<dbReference type="OrthoDB" id="97893at2"/>
<dbReference type="InterPro" id="IPR008969">
    <property type="entry name" value="CarboxyPept-like_regulatory"/>
</dbReference>
<organism evidence="9 10">
    <name type="scientific">Edaphobacter aggregans</name>
    <dbReference type="NCBI Taxonomy" id="570835"/>
    <lineage>
        <taxon>Bacteria</taxon>
        <taxon>Pseudomonadati</taxon>
        <taxon>Acidobacteriota</taxon>
        <taxon>Terriglobia</taxon>
        <taxon>Terriglobales</taxon>
        <taxon>Acidobacteriaceae</taxon>
        <taxon>Edaphobacter</taxon>
    </lineage>
</organism>
<dbReference type="PANTHER" id="PTHR30069">
    <property type="entry name" value="TONB-DEPENDENT OUTER MEMBRANE RECEPTOR"/>
    <property type="match status" value="1"/>
</dbReference>
<dbReference type="EMBL" id="RSDW01000001">
    <property type="protein sequence ID" value="RSL19151.1"/>
    <property type="molecule type" value="Genomic_DNA"/>
</dbReference>
<sequence length="1171" mass="123860">MYEDAVTQSGISHGRLFQQTHRVSVKALRRSVWAFVVPLVAIAMLLTAPAYAQTLYGTLVGNVTDSTGAAVVGAMVVATDTGTGIAKTVTTDGSGTFRLSDLAAGTYKVSITAKAFASTVGQGIEIQANTERRFDVQLHPATVGQTVMVTAAPPELQTDTANVTSELETTQVQTLVTTAGLNMRNFQSLFVLLPGFSPPGEQHSEAGNPADTMMFNANGVSGSNNSTRIDGVSDIYAWLPEITAYTPSTEAISAVNVVTNSMNAEQGFASGASVNVTTKSGTNRFHGSAWEYNMISALMAKSFFFTPTATNRGLIPKYILNQFGANYGGPIMKNKAFFFGNWERTRRSQALSGFQTVPTSNMLTGNFTGISTVIYDPATGNANGTGRTPFPNNVIPASRISYAAQQMIKLMTADTPNVTGAGLSNNFFGAADGEYTRDNVDTRIDYTPSNKSTVFGRYGFQKANLFDPQTLGTAGGTTFDGGQPGNAPSLVQSIGIGGTYAFRSNLLLDANVGYLRQGMAAKNTDIGTDWGTSYFNIPGTNGSCSLCGGMPRFVFSGGLSNLGNQNNSNPFQFRDNTYVTAANLSWNKGKHSTRYGMEFDRFAINHFQPQNTSGPRGGFNFTGGLTTLTGGAAANGYNSWADFLLGLPQLVQKDTQYLNPATSRESVWAFYAQDQWRATEKLTVNYGIRYEYYPIATRDHSGLDIFNPADGNLYVEGSAGVPASVKVQAGKGMFAPRLGLAYRIDSKTVARAGFGLSTNPDSFRNVLTTYPSVVSQTIQGNTANVSPVVAGVPVTLTTGIPILTAPTLSPSSPSVALGSLGSPAGSLGATTLPLNYRRGYYESYNAALERELPGAIILNATYVGEHIIREVPGININANLAPGQTVAQEPMNALYGITAGITSEIPDGTGHYNALQAQAKHRFAGDSSVAVNYTYSRAINDYGDQSDGESGLFTAMGGPYWRLNRGVAGFDRTHNLQIFGNYMLPFGRGQAFLQTGPAAFILGGWSLSGSLSRESGTPFTVTGSGGSLGPSTSGSSQFADVISKSNMILGGHDSTHPYFNPANFADPSVAEKAASGSSCSAANTAVCRFGTAGLHSLRGPGLTNLSTSVARTFTISDRYSMIFRAEAFNLTNTPQFSNPASSVTASSGFGVISGVTSNSNRELRFSGRINF</sequence>
<evidence type="ECO:0000256" key="1">
    <source>
        <dbReference type="ARBA" id="ARBA00004571"/>
    </source>
</evidence>
<evidence type="ECO:0000256" key="6">
    <source>
        <dbReference type="ARBA" id="ARBA00023237"/>
    </source>
</evidence>
<feature type="transmembrane region" description="Helical" evidence="7">
    <location>
        <begin position="32"/>
        <end position="52"/>
    </location>
</feature>
<accession>A0A428MQG8</accession>
<name>A0A428MQG8_9BACT</name>
<keyword evidence="6" id="KW-0998">Cell outer membrane</keyword>
<dbReference type="GO" id="GO:0044718">
    <property type="term" value="P:siderophore transmembrane transport"/>
    <property type="evidence" value="ECO:0007669"/>
    <property type="project" value="TreeGrafter"/>
</dbReference>
<dbReference type="GO" id="GO:0004180">
    <property type="term" value="F:carboxypeptidase activity"/>
    <property type="evidence" value="ECO:0007669"/>
    <property type="project" value="UniProtKB-KW"/>
</dbReference>
<evidence type="ECO:0000313" key="9">
    <source>
        <dbReference type="EMBL" id="RSL19151.1"/>
    </source>
</evidence>
<evidence type="ECO:0000259" key="8">
    <source>
        <dbReference type="Pfam" id="PF25183"/>
    </source>
</evidence>
<evidence type="ECO:0000313" key="10">
    <source>
        <dbReference type="Proteomes" id="UP000269669"/>
    </source>
</evidence>
<keyword evidence="7" id="KW-1133">Transmembrane helix</keyword>
<dbReference type="Pfam" id="PF25183">
    <property type="entry name" value="OMP_b-brl_4"/>
    <property type="match status" value="1"/>
</dbReference>
<keyword evidence="9" id="KW-0378">Hydrolase</keyword>
<keyword evidence="3" id="KW-1134">Transmembrane beta strand</keyword>
<feature type="domain" description="TonB-dependent transporter Oar-like beta-barrel" evidence="8">
    <location>
        <begin position="277"/>
        <end position="1163"/>
    </location>
</feature>
<dbReference type="SUPFAM" id="SSF56935">
    <property type="entry name" value="Porins"/>
    <property type="match status" value="1"/>
</dbReference>
<protein>
    <submittedName>
        <fullName evidence="9">Carboxypeptidase family protein</fullName>
    </submittedName>
</protein>
<dbReference type="Gene3D" id="2.40.170.20">
    <property type="entry name" value="TonB-dependent receptor, beta-barrel domain"/>
    <property type="match status" value="1"/>
</dbReference>
<gene>
    <name evidence="9" type="ORF">EDE15_4793</name>
</gene>
<evidence type="ECO:0000256" key="4">
    <source>
        <dbReference type="ARBA" id="ARBA00022692"/>
    </source>
</evidence>
<keyword evidence="9" id="KW-0121">Carboxypeptidase</keyword>
<dbReference type="InterPro" id="IPR036942">
    <property type="entry name" value="Beta-barrel_TonB_sf"/>
</dbReference>
<keyword evidence="5 7" id="KW-0472">Membrane</keyword>
<evidence type="ECO:0000256" key="5">
    <source>
        <dbReference type="ARBA" id="ARBA00023136"/>
    </source>
</evidence>
<dbReference type="Proteomes" id="UP000269669">
    <property type="component" value="Unassembled WGS sequence"/>
</dbReference>
<dbReference type="AlphaFoldDB" id="A0A428MQG8"/>
<dbReference type="SUPFAM" id="SSF49464">
    <property type="entry name" value="Carboxypeptidase regulatory domain-like"/>
    <property type="match status" value="1"/>
</dbReference>
<evidence type="ECO:0000256" key="3">
    <source>
        <dbReference type="ARBA" id="ARBA00022452"/>
    </source>
</evidence>
<dbReference type="RefSeq" id="WP_125487417.1">
    <property type="nucleotide sequence ID" value="NZ_RSDW01000001.1"/>
</dbReference>
<reference evidence="9 10" key="1">
    <citation type="submission" date="2018-12" db="EMBL/GenBank/DDBJ databases">
        <title>Sequencing of bacterial isolates from soil warming experiment in Harvard Forest, Massachusetts, USA.</title>
        <authorList>
            <person name="Deangelis K."/>
        </authorList>
    </citation>
    <scope>NUCLEOTIDE SEQUENCE [LARGE SCALE GENOMIC DNA]</scope>
    <source>
        <strain evidence="9 10">EB153</strain>
    </source>
</reference>
<dbReference type="GO" id="GO:0009279">
    <property type="term" value="C:cell outer membrane"/>
    <property type="evidence" value="ECO:0007669"/>
    <property type="project" value="UniProtKB-SubCell"/>
</dbReference>
<dbReference type="GO" id="GO:0015344">
    <property type="term" value="F:siderophore uptake transmembrane transporter activity"/>
    <property type="evidence" value="ECO:0007669"/>
    <property type="project" value="TreeGrafter"/>
</dbReference>
<keyword evidence="2" id="KW-0813">Transport</keyword>
<proteinExistence type="predicted"/>
<keyword evidence="10" id="KW-1185">Reference proteome</keyword>
<dbReference type="InterPro" id="IPR057601">
    <property type="entry name" value="Oar-like_b-barrel"/>
</dbReference>
<keyword evidence="9" id="KW-0645">Protease</keyword>
<comment type="subcellular location">
    <subcellularLocation>
        <location evidence="1">Cell outer membrane</location>
        <topology evidence="1">Multi-pass membrane protein</topology>
    </subcellularLocation>
</comment>
<keyword evidence="4 7" id="KW-0812">Transmembrane</keyword>
<evidence type="ECO:0000256" key="7">
    <source>
        <dbReference type="SAM" id="Phobius"/>
    </source>
</evidence>
<dbReference type="Pfam" id="PF13620">
    <property type="entry name" value="CarboxypepD_reg"/>
    <property type="match status" value="1"/>
</dbReference>
<dbReference type="InterPro" id="IPR039426">
    <property type="entry name" value="TonB-dep_rcpt-like"/>
</dbReference>
<dbReference type="PANTHER" id="PTHR30069:SF46">
    <property type="entry name" value="OAR PROTEIN"/>
    <property type="match status" value="1"/>
</dbReference>
<comment type="caution">
    <text evidence="9">The sequence shown here is derived from an EMBL/GenBank/DDBJ whole genome shotgun (WGS) entry which is preliminary data.</text>
</comment>
<evidence type="ECO:0000256" key="2">
    <source>
        <dbReference type="ARBA" id="ARBA00022448"/>
    </source>
</evidence>
<dbReference type="Gene3D" id="2.60.40.1120">
    <property type="entry name" value="Carboxypeptidase-like, regulatory domain"/>
    <property type="match status" value="1"/>
</dbReference>